<evidence type="ECO:0000313" key="2">
    <source>
        <dbReference type="Proteomes" id="UP000190648"/>
    </source>
</evidence>
<proteinExistence type="predicted"/>
<comment type="caution">
    <text evidence="1">The sequence shown here is derived from an EMBL/GenBank/DDBJ whole genome shotgun (WGS) entry which is preliminary data.</text>
</comment>
<dbReference type="AlphaFoldDB" id="A0A1V4KKV2"/>
<name>A0A1V4KKV2_PATFA</name>
<organism evidence="1 2">
    <name type="scientific">Patagioenas fasciata monilis</name>
    <dbReference type="NCBI Taxonomy" id="372326"/>
    <lineage>
        <taxon>Eukaryota</taxon>
        <taxon>Metazoa</taxon>
        <taxon>Chordata</taxon>
        <taxon>Craniata</taxon>
        <taxon>Vertebrata</taxon>
        <taxon>Euteleostomi</taxon>
        <taxon>Archelosauria</taxon>
        <taxon>Archosauria</taxon>
        <taxon>Dinosauria</taxon>
        <taxon>Saurischia</taxon>
        <taxon>Theropoda</taxon>
        <taxon>Coelurosauria</taxon>
        <taxon>Aves</taxon>
        <taxon>Neognathae</taxon>
        <taxon>Neoaves</taxon>
        <taxon>Columbimorphae</taxon>
        <taxon>Columbiformes</taxon>
        <taxon>Columbidae</taxon>
        <taxon>Patagioenas</taxon>
    </lineage>
</organism>
<sequence length="69" mass="7180">MVAEELPVAAWTSCDFFLGGGTAGLGSGEATGAGVAKLCLAAHEACLKSCPEGKSTKSAFHRHIEMQWR</sequence>
<reference evidence="1 2" key="1">
    <citation type="submission" date="2016-02" db="EMBL/GenBank/DDBJ databases">
        <title>Band-tailed pigeon sequencing and assembly.</title>
        <authorList>
            <person name="Soares A.E."/>
            <person name="Novak B.J."/>
            <person name="Rice E.S."/>
            <person name="O'Connell B."/>
            <person name="Chang D."/>
            <person name="Weber S."/>
            <person name="Shapiro B."/>
        </authorList>
    </citation>
    <scope>NUCLEOTIDE SEQUENCE [LARGE SCALE GENOMIC DNA]</scope>
    <source>
        <strain evidence="1">BTP2013</strain>
        <tissue evidence="1">Blood</tissue>
    </source>
</reference>
<evidence type="ECO:0000313" key="1">
    <source>
        <dbReference type="EMBL" id="OPJ85082.1"/>
    </source>
</evidence>
<keyword evidence="2" id="KW-1185">Reference proteome</keyword>
<protein>
    <submittedName>
        <fullName evidence="1">Uncharacterized protein</fullName>
    </submittedName>
</protein>
<accession>A0A1V4KKV2</accession>
<dbReference type="Proteomes" id="UP000190648">
    <property type="component" value="Unassembled WGS sequence"/>
</dbReference>
<dbReference type="EMBL" id="LSYS01002950">
    <property type="protein sequence ID" value="OPJ85082.1"/>
    <property type="molecule type" value="Genomic_DNA"/>
</dbReference>
<gene>
    <name evidence="1" type="ORF">AV530_018114</name>
</gene>